<evidence type="ECO:0000256" key="1">
    <source>
        <dbReference type="SAM" id="Phobius"/>
    </source>
</evidence>
<organism evidence="2 3">
    <name type="scientific">Eubacterium plexicaudatum ASF492</name>
    <dbReference type="NCBI Taxonomy" id="1235802"/>
    <lineage>
        <taxon>Bacteria</taxon>
        <taxon>Bacillati</taxon>
        <taxon>Bacillota</taxon>
        <taxon>Clostridia</taxon>
        <taxon>Eubacteriales</taxon>
        <taxon>Eubacteriaceae</taxon>
        <taxon>Eubacterium</taxon>
    </lineage>
</organism>
<name>N2AXE5_9FIRM</name>
<protein>
    <recommendedName>
        <fullName evidence="4">D-isomer specific 2-hydroxyacid dehydrogenase NAD-binding domain-containing protein</fullName>
    </recommendedName>
</protein>
<accession>N2AXE5</accession>
<keyword evidence="3" id="KW-1185">Reference proteome</keyword>
<evidence type="ECO:0008006" key="4">
    <source>
        <dbReference type="Google" id="ProtNLM"/>
    </source>
</evidence>
<keyword evidence="1" id="KW-0812">Transmembrane</keyword>
<comment type="caution">
    <text evidence="2">The sequence shown here is derived from an EMBL/GenBank/DDBJ whole genome shotgun (WGS) entry which is preliminary data.</text>
</comment>
<feature type="transmembrane region" description="Helical" evidence="1">
    <location>
        <begin position="6"/>
        <end position="23"/>
    </location>
</feature>
<proteinExistence type="predicted"/>
<keyword evidence="1" id="KW-1133">Transmembrane helix</keyword>
<dbReference type="AlphaFoldDB" id="N2AXE5"/>
<dbReference type="Gene3D" id="3.40.50.720">
    <property type="entry name" value="NAD(P)-binding Rossmann-like Domain"/>
    <property type="match status" value="1"/>
</dbReference>
<sequence>MQKKIVLTGVMSMCIGYILGSYIQNQKRILFQSDVQSRLSIYKMWLEKIHKGESVAAFIAEKKYNSVAIYGLGKLGVSLINELKGKEINVTYIIDQRAEEIFYKDIAVYPFSDHLPEVDVVIITTVNDQNVLKEKIRRCMDCDVYLLEELVMTC</sequence>
<dbReference type="SUPFAM" id="SSF51735">
    <property type="entry name" value="NAD(P)-binding Rossmann-fold domains"/>
    <property type="match status" value="1"/>
</dbReference>
<keyword evidence="1" id="KW-0472">Membrane</keyword>
<dbReference type="InterPro" id="IPR036291">
    <property type="entry name" value="NAD(P)-bd_dom_sf"/>
</dbReference>
<dbReference type="EMBL" id="AQFT01000038">
    <property type="protein sequence ID" value="EMZ33917.1"/>
    <property type="molecule type" value="Genomic_DNA"/>
</dbReference>
<dbReference type="PATRIC" id="fig|1235802.3.peg.1284"/>
<dbReference type="OrthoDB" id="2059500at2"/>
<reference evidence="2 3" key="1">
    <citation type="journal article" date="2014" name="Genome Announc.">
        <title>Draft genome sequences of the altered schaedler flora, a defined bacterial community from gnotobiotic mice.</title>
        <authorList>
            <person name="Wannemuehler M.J."/>
            <person name="Overstreet A.M."/>
            <person name="Ward D.V."/>
            <person name="Phillips G.J."/>
        </authorList>
    </citation>
    <scope>NUCLEOTIDE SEQUENCE [LARGE SCALE GENOMIC DNA]</scope>
    <source>
        <strain evidence="2 3">ASF492</strain>
    </source>
</reference>
<dbReference type="Proteomes" id="UP000012589">
    <property type="component" value="Unassembled WGS sequence"/>
</dbReference>
<evidence type="ECO:0000313" key="2">
    <source>
        <dbReference type="EMBL" id="EMZ33917.1"/>
    </source>
</evidence>
<gene>
    <name evidence="2" type="ORF">C823_01198</name>
</gene>
<dbReference type="HOGENOM" id="CLU_136653_0_0_9"/>
<dbReference type="STRING" id="1235802.C823_01198"/>
<evidence type="ECO:0000313" key="3">
    <source>
        <dbReference type="Proteomes" id="UP000012589"/>
    </source>
</evidence>